<dbReference type="Pfam" id="PF07615">
    <property type="entry name" value="Ykof"/>
    <property type="match status" value="2"/>
</dbReference>
<sequence>MENNCGTSRIAGCSFSVHPMSDKFVDYIKASLNEVDSSKVWMKTDDVTTTVRGRMEHVFDVTEAILLHIAKTGVHVAFQGTFSIGCPGDSSGDVHMDESEERLNKLQSKEIEQRIAAKFSLYPMGGGDYMDTIYRQIEAMKEKGVEVTPAHYSTRLDGDTRDIFTGLEDVFRETEASGSSHTVMTVTVSANSPSHKDNQL</sequence>
<evidence type="ECO:0000313" key="4">
    <source>
        <dbReference type="Proteomes" id="UP000198860"/>
    </source>
</evidence>
<proteinExistence type="predicted"/>
<accession>A0A1H0LTE3</accession>
<dbReference type="PIRSF" id="PIRSF021331">
    <property type="entry name" value="YkoF"/>
    <property type="match status" value="1"/>
</dbReference>
<name>A0A1H0LTE3_HALAD</name>
<keyword evidence="4" id="KW-1185">Reference proteome</keyword>
<dbReference type="RefSeq" id="WP_089652184.1">
    <property type="nucleotide sequence ID" value="NZ_FNIZ01000007.1"/>
</dbReference>
<protein>
    <submittedName>
        <fullName evidence="3">YKOF-related Family</fullName>
    </submittedName>
</protein>
<dbReference type="STRING" id="240303.SAMN05421677_107119"/>
<dbReference type="OrthoDB" id="7767286at2"/>
<feature type="binding site" evidence="1">
    <location>
        <position position="17"/>
    </location>
    <ligand>
        <name>thiamine</name>
        <dbReference type="ChEBI" id="CHEBI:18385"/>
    </ligand>
</feature>
<dbReference type="EMBL" id="FNIZ01000007">
    <property type="protein sequence ID" value="SDO71472.1"/>
    <property type="molecule type" value="Genomic_DNA"/>
</dbReference>
<dbReference type="Gene3D" id="3.30.70.930">
    <property type="match status" value="2"/>
</dbReference>
<feature type="domain" description="Thiamin/hydroxymethyl pyrimidine-binding YkoF putative" evidence="2">
    <location>
        <begin position="10"/>
        <end position="89"/>
    </location>
</feature>
<dbReference type="SUPFAM" id="SSF89957">
    <property type="entry name" value="MTH1187/YkoF-like"/>
    <property type="match status" value="1"/>
</dbReference>
<organism evidence="3 4">
    <name type="scientific">Halobacillus aidingensis</name>
    <dbReference type="NCBI Taxonomy" id="240303"/>
    <lineage>
        <taxon>Bacteria</taxon>
        <taxon>Bacillati</taxon>
        <taxon>Bacillota</taxon>
        <taxon>Bacilli</taxon>
        <taxon>Bacillales</taxon>
        <taxon>Bacillaceae</taxon>
        <taxon>Halobacillus</taxon>
    </lineage>
</organism>
<dbReference type="GO" id="GO:0030975">
    <property type="term" value="F:thiamine binding"/>
    <property type="evidence" value="ECO:0007669"/>
    <property type="project" value="InterPro"/>
</dbReference>
<reference evidence="4" key="1">
    <citation type="submission" date="2016-10" db="EMBL/GenBank/DDBJ databases">
        <authorList>
            <person name="Varghese N."/>
            <person name="Submissions S."/>
        </authorList>
    </citation>
    <scope>NUCLEOTIDE SEQUENCE [LARGE SCALE GENOMIC DNA]</scope>
    <source>
        <strain evidence="4">CGMCC 1.3703</strain>
    </source>
</reference>
<dbReference type="AlphaFoldDB" id="A0A1H0LTE3"/>
<evidence type="ECO:0000256" key="1">
    <source>
        <dbReference type="PIRSR" id="PIRSR021331-1"/>
    </source>
</evidence>
<evidence type="ECO:0000313" key="3">
    <source>
        <dbReference type="EMBL" id="SDO71472.1"/>
    </source>
</evidence>
<gene>
    <name evidence="3" type="ORF">SAMN05421677_107119</name>
</gene>
<dbReference type="InterPro" id="IPR015835">
    <property type="entry name" value="HMP/thiamine-bd"/>
</dbReference>
<evidence type="ECO:0000259" key="2">
    <source>
        <dbReference type="Pfam" id="PF07615"/>
    </source>
</evidence>
<feature type="binding site" evidence="1">
    <location>
        <position position="49"/>
    </location>
    <ligand>
        <name>thiamine</name>
        <dbReference type="ChEBI" id="CHEBI:18385"/>
    </ligand>
</feature>
<dbReference type="Proteomes" id="UP000198860">
    <property type="component" value="Unassembled WGS sequence"/>
</dbReference>
<dbReference type="InterPro" id="IPR029756">
    <property type="entry name" value="MTH1187/YkoF-like"/>
</dbReference>
<dbReference type="InterPro" id="IPR011522">
    <property type="entry name" value="Thiamin/HMP-bd_put_YkoF"/>
</dbReference>
<feature type="domain" description="Thiamin/hydroxymethyl pyrimidine-binding YkoF putative" evidence="2">
    <location>
        <begin position="116"/>
        <end position="194"/>
    </location>
</feature>